<accession>A0A6V7TV55</accession>
<evidence type="ECO:0000313" key="2">
    <source>
        <dbReference type="EMBL" id="CAD2135939.1"/>
    </source>
</evidence>
<dbReference type="AlphaFoldDB" id="A0A6V7TV55"/>
<dbReference type="Proteomes" id="UP000580250">
    <property type="component" value="Unassembled WGS sequence"/>
</dbReference>
<comment type="caution">
    <text evidence="2">The sequence shown here is derived from an EMBL/GenBank/DDBJ whole genome shotgun (WGS) entry which is preliminary data.</text>
</comment>
<proteinExistence type="predicted"/>
<organism evidence="2 3">
    <name type="scientific">Meloidogyne enterolobii</name>
    <name type="common">Root-knot nematode worm</name>
    <name type="synonym">Meloidogyne mayaguensis</name>
    <dbReference type="NCBI Taxonomy" id="390850"/>
    <lineage>
        <taxon>Eukaryota</taxon>
        <taxon>Metazoa</taxon>
        <taxon>Ecdysozoa</taxon>
        <taxon>Nematoda</taxon>
        <taxon>Chromadorea</taxon>
        <taxon>Rhabditida</taxon>
        <taxon>Tylenchina</taxon>
        <taxon>Tylenchomorpha</taxon>
        <taxon>Tylenchoidea</taxon>
        <taxon>Meloidogynidae</taxon>
        <taxon>Meloidogyninae</taxon>
        <taxon>Meloidogyne</taxon>
    </lineage>
</organism>
<sequence>MFPFETEIKLRFKPGARAKFFSKSEASTRFPSELEAKRNVPFTSKAKSKFSKSSAESASTPESVASTYFPSEPETKMERGSRFEASTKSPSEAEVETKSPSEAEANVKTPESEAKMNSPSEPETSTAEPEAEASTKFSTKPLASTNIFKNIEVNTTKATRKPSTRSKEISFEIFLNKIGARKLSTEKPKLSSENSEANLLKTTPSEAVTEANNTANLINNEAASTNIIKTEAETNENIETNPGSTLEAKFLVSKFEAKSEANTTKSTYPIKSEATSEIYSKNVETITEAALFLANTTNLGVNVAATTSEEDSAYKREFEQTIPLAGIEATIVANIVATSKPVASVEATSIASNQATSTPEASIKATLVGSNEAASLAKVNSTSASNIEANTESTSLINSRTNVVSTSPVNEVSLKLTLASLIFDKNTKENIEAKSVVFSTAKSVVFSVFSFVAEILKQLMLMKLQLQVLLHLLFFHILNR</sequence>
<evidence type="ECO:0000313" key="3">
    <source>
        <dbReference type="Proteomes" id="UP000580250"/>
    </source>
</evidence>
<feature type="compositionally biased region" description="Low complexity" evidence="1">
    <location>
        <begin position="118"/>
        <end position="135"/>
    </location>
</feature>
<name>A0A6V7TV55_MELEN</name>
<feature type="region of interest" description="Disordered" evidence="1">
    <location>
        <begin position="23"/>
        <end position="141"/>
    </location>
</feature>
<evidence type="ECO:0000256" key="1">
    <source>
        <dbReference type="SAM" id="MobiDB-lite"/>
    </source>
</evidence>
<feature type="compositionally biased region" description="Basic and acidic residues" evidence="1">
    <location>
        <begin position="73"/>
        <end position="82"/>
    </location>
</feature>
<gene>
    <name evidence="2" type="ORF">MENT_LOCUS4902</name>
</gene>
<dbReference type="EMBL" id="CAJEWN010000017">
    <property type="protein sequence ID" value="CAD2135939.1"/>
    <property type="molecule type" value="Genomic_DNA"/>
</dbReference>
<feature type="compositionally biased region" description="Low complexity" evidence="1">
    <location>
        <begin position="41"/>
        <end position="66"/>
    </location>
</feature>
<reference evidence="2 3" key="1">
    <citation type="submission" date="2020-08" db="EMBL/GenBank/DDBJ databases">
        <authorList>
            <person name="Koutsovoulos G."/>
            <person name="Danchin GJ E."/>
        </authorList>
    </citation>
    <scope>NUCLEOTIDE SEQUENCE [LARGE SCALE GENOMIC DNA]</scope>
</reference>
<protein>
    <submittedName>
        <fullName evidence="2">Uncharacterized protein</fullName>
    </submittedName>
</protein>